<dbReference type="SMART" id="SM00823">
    <property type="entry name" value="PKS_PP"/>
    <property type="match status" value="1"/>
</dbReference>
<reference evidence="5 6" key="1">
    <citation type="submission" date="2024-09" db="EMBL/GenBank/DDBJ databases">
        <authorList>
            <person name="Sun Q."/>
            <person name="Mori K."/>
        </authorList>
    </citation>
    <scope>NUCLEOTIDE SEQUENCE [LARGE SCALE GENOMIC DNA]</scope>
    <source>
        <strain evidence="5 6">JCM 3307</strain>
    </source>
</reference>
<accession>A0ABV5M8N1</accession>
<dbReference type="Proteomes" id="UP001589608">
    <property type="component" value="Unassembled WGS sequence"/>
</dbReference>
<dbReference type="Gene3D" id="1.10.1200.10">
    <property type="entry name" value="ACP-like"/>
    <property type="match status" value="1"/>
</dbReference>
<dbReference type="Gene3D" id="3.30.559.10">
    <property type="entry name" value="Chloramphenicol acetyltransferase-like domain"/>
    <property type="match status" value="1"/>
</dbReference>
<dbReference type="RefSeq" id="WP_380028814.1">
    <property type="nucleotide sequence ID" value="NZ_JBHMCA010000039.1"/>
</dbReference>
<feature type="non-terminal residue" evidence="5">
    <location>
        <position position="569"/>
    </location>
</feature>
<dbReference type="InterPro" id="IPR009081">
    <property type="entry name" value="PP-bd_ACP"/>
</dbReference>
<dbReference type="Gene3D" id="3.30.559.30">
    <property type="entry name" value="Nonribosomal peptide synthetase, condensation domain"/>
    <property type="match status" value="1"/>
</dbReference>
<dbReference type="SUPFAM" id="SSF47336">
    <property type="entry name" value="ACP-like"/>
    <property type="match status" value="1"/>
</dbReference>
<name>A0ABV5M8N1_9ACTN</name>
<dbReference type="CDD" id="cd19540">
    <property type="entry name" value="LCL_NRPS-like"/>
    <property type="match status" value="1"/>
</dbReference>
<dbReference type="InterPro" id="IPR023213">
    <property type="entry name" value="CAT-like_dom_sf"/>
</dbReference>
<evidence type="ECO:0000313" key="6">
    <source>
        <dbReference type="Proteomes" id="UP001589608"/>
    </source>
</evidence>
<dbReference type="InterPro" id="IPR006162">
    <property type="entry name" value="Ppantetheine_attach_site"/>
</dbReference>
<evidence type="ECO:0000259" key="4">
    <source>
        <dbReference type="PROSITE" id="PS50075"/>
    </source>
</evidence>
<comment type="cofactor">
    <cofactor evidence="1">
        <name>pantetheine 4'-phosphate</name>
        <dbReference type="ChEBI" id="CHEBI:47942"/>
    </cofactor>
</comment>
<dbReference type="Pfam" id="PF00550">
    <property type="entry name" value="PP-binding"/>
    <property type="match status" value="1"/>
</dbReference>
<dbReference type="Pfam" id="PF00668">
    <property type="entry name" value="Condensation"/>
    <property type="match status" value="1"/>
</dbReference>
<dbReference type="InterPro" id="IPR045851">
    <property type="entry name" value="AMP-bd_C_sf"/>
</dbReference>
<dbReference type="Gene3D" id="3.30.300.30">
    <property type="match status" value="1"/>
</dbReference>
<keyword evidence="3" id="KW-0597">Phosphoprotein</keyword>
<gene>
    <name evidence="5" type="ORF">ACFFTR_19015</name>
</gene>
<protein>
    <submittedName>
        <fullName evidence="5">Condensation domain-containing protein</fullName>
    </submittedName>
</protein>
<dbReference type="PANTHER" id="PTHR45527:SF1">
    <property type="entry name" value="FATTY ACID SYNTHASE"/>
    <property type="match status" value="1"/>
</dbReference>
<dbReference type="InterPro" id="IPR001242">
    <property type="entry name" value="Condensation_dom"/>
</dbReference>
<evidence type="ECO:0000256" key="3">
    <source>
        <dbReference type="ARBA" id="ARBA00022553"/>
    </source>
</evidence>
<dbReference type="SUPFAM" id="SSF56801">
    <property type="entry name" value="Acetyl-CoA synthetase-like"/>
    <property type="match status" value="1"/>
</dbReference>
<proteinExistence type="predicted"/>
<dbReference type="PROSITE" id="PS00012">
    <property type="entry name" value="PHOSPHOPANTETHEINE"/>
    <property type="match status" value="1"/>
</dbReference>
<evidence type="ECO:0000256" key="2">
    <source>
        <dbReference type="ARBA" id="ARBA00022450"/>
    </source>
</evidence>
<dbReference type="EMBL" id="JBHMCA010000039">
    <property type="protein sequence ID" value="MFB9445170.1"/>
    <property type="molecule type" value="Genomic_DNA"/>
</dbReference>
<dbReference type="SUPFAM" id="SSF52777">
    <property type="entry name" value="CoA-dependent acyltransferases"/>
    <property type="match status" value="2"/>
</dbReference>
<feature type="domain" description="Carrier" evidence="4">
    <location>
        <begin position="37"/>
        <end position="112"/>
    </location>
</feature>
<evidence type="ECO:0000256" key="1">
    <source>
        <dbReference type="ARBA" id="ARBA00001957"/>
    </source>
</evidence>
<evidence type="ECO:0000313" key="5">
    <source>
        <dbReference type="EMBL" id="MFB9445170.1"/>
    </source>
</evidence>
<keyword evidence="2" id="KW-0596">Phosphopantetheine</keyword>
<dbReference type="InterPro" id="IPR036736">
    <property type="entry name" value="ACP-like_sf"/>
</dbReference>
<dbReference type="PROSITE" id="PS50075">
    <property type="entry name" value="CARRIER"/>
    <property type="match status" value="1"/>
</dbReference>
<comment type="caution">
    <text evidence="5">The sequence shown here is derived from an EMBL/GenBank/DDBJ whole genome shotgun (WGS) entry which is preliminary data.</text>
</comment>
<organism evidence="5 6">
    <name type="scientific">Dactylosporangium vinaceum</name>
    <dbReference type="NCBI Taxonomy" id="53362"/>
    <lineage>
        <taxon>Bacteria</taxon>
        <taxon>Bacillati</taxon>
        <taxon>Actinomycetota</taxon>
        <taxon>Actinomycetes</taxon>
        <taxon>Micromonosporales</taxon>
        <taxon>Micromonosporaceae</taxon>
        <taxon>Dactylosporangium</taxon>
    </lineage>
</organism>
<dbReference type="InterPro" id="IPR020806">
    <property type="entry name" value="PKS_PP-bd"/>
</dbReference>
<keyword evidence="6" id="KW-1185">Reference proteome</keyword>
<sequence>MVPDAVIVLDGLPVTPNGKVDLRALPAPAYVSVGGRGPRDAREELLCGVFAEVLGLASVGIDDDFFALGGHSLLAVRLVSRIRTVLDSDVSIKALFETPTVAGLAARLTEAGPGRVALRARPRPALVPLSFAQRRLWFLDELEGPSGMYNLSNALRLSNVDAEALNLALRDVIGRHEVLRTVVEVVDGEPYQRVVPVEELDWALRPGPAGESVFDLDAEVPIRAWLSDDDTLVLVIHHIAGDGWSMGPLARDISTAYAARLEGRAPAWAPLPVQYADYALWQRELLGGGLLEEQVGFWREALAGAPEELTLPFDRPRPAIASHAGVAVPLVVPGGVHQRLIDVARQHGVTVFMLVQASLAVALSRLGAGVDIPIGVAAAGRMDEALDDLVGFFVNTLVTRTDLSGDPTFAEVLERVRAQTLAAFANQDVPFERLVEELAPARSLARHPLFQVMLTVQNAARTALRLPGVEVTAAGAGGSAFAKFDLEVSVSELADGGGLRGVVIAARDLFDADTTERLVACWVRVLEQVTTDPGRRVHRLEVADRAQVLTGWNGTAVEVPAVTLPVLFG</sequence>
<dbReference type="PANTHER" id="PTHR45527">
    <property type="entry name" value="NONRIBOSOMAL PEPTIDE SYNTHETASE"/>
    <property type="match status" value="1"/>
</dbReference>